<keyword evidence="5" id="KW-0949">S-adenosyl-L-methionine</keyword>
<protein>
    <recommendedName>
        <fullName evidence="2">[histone H3]-lysine(4) N-trimethyltransferase</fullName>
        <ecNumber evidence="2">2.1.1.354</ecNumber>
    </recommendedName>
</protein>
<organism evidence="13 14">
    <name type="scientific">Romanomermis culicivorax</name>
    <name type="common">Nematode worm</name>
    <dbReference type="NCBI Taxonomy" id="13658"/>
    <lineage>
        <taxon>Eukaryota</taxon>
        <taxon>Metazoa</taxon>
        <taxon>Ecdysozoa</taxon>
        <taxon>Nematoda</taxon>
        <taxon>Enoplea</taxon>
        <taxon>Dorylaimia</taxon>
        <taxon>Mermithida</taxon>
        <taxon>Mermithoidea</taxon>
        <taxon>Mermithidae</taxon>
        <taxon>Romanomermis</taxon>
    </lineage>
</organism>
<comment type="catalytic activity">
    <reaction evidence="8">
        <text>L-lysyl(4)-[histone H3] + 3 S-adenosyl-L-methionine = N(6),N(6),N(6)-trimethyl-L-lysyl(4)-[histone H3] + 3 S-adenosyl-L-homocysteine + 3 H(+)</text>
        <dbReference type="Rhea" id="RHEA:60260"/>
        <dbReference type="Rhea" id="RHEA-COMP:15537"/>
        <dbReference type="Rhea" id="RHEA-COMP:15547"/>
        <dbReference type="ChEBI" id="CHEBI:15378"/>
        <dbReference type="ChEBI" id="CHEBI:29969"/>
        <dbReference type="ChEBI" id="CHEBI:57856"/>
        <dbReference type="ChEBI" id="CHEBI:59789"/>
        <dbReference type="ChEBI" id="CHEBI:61961"/>
        <dbReference type="EC" id="2.1.1.354"/>
    </reaction>
</comment>
<dbReference type="Gene3D" id="2.170.270.10">
    <property type="entry name" value="SET domain"/>
    <property type="match status" value="1"/>
</dbReference>
<dbReference type="PANTHER" id="PTHR45814:SF2">
    <property type="entry name" value="HISTONE-LYSINE N-METHYLTRANSFERASE SETD1"/>
    <property type="match status" value="1"/>
</dbReference>
<dbReference type="InterPro" id="IPR044570">
    <property type="entry name" value="Set1-like"/>
</dbReference>
<comment type="catalytic activity">
    <reaction evidence="10">
        <text>N(6),N(6)-dimethyl-L-lysyl(4)-[histone H3] + S-adenosyl-L-methionine = N(6),N(6),N(6)-trimethyl-L-lysyl(4)-[histone H3] + S-adenosyl-L-homocysteine + H(+)</text>
        <dbReference type="Rhea" id="RHEA:60272"/>
        <dbReference type="Rhea" id="RHEA-COMP:15537"/>
        <dbReference type="Rhea" id="RHEA-COMP:15540"/>
        <dbReference type="ChEBI" id="CHEBI:15378"/>
        <dbReference type="ChEBI" id="CHEBI:57856"/>
        <dbReference type="ChEBI" id="CHEBI:59789"/>
        <dbReference type="ChEBI" id="CHEBI:61961"/>
        <dbReference type="ChEBI" id="CHEBI:61976"/>
    </reaction>
</comment>
<evidence type="ECO:0000256" key="3">
    <source>
        <dbReference type="ARBA" id="ARBA00022603"/>
    </source>
</evidence>
<evidence type="ECO:0000256" key="5">
    <source>
        <dbReference type="ARBA" id="ARBA00022691"/>
    </source>
</evidence>
<dbReference type="PROSITE" id="PS50280">
    <property type="entry name" value="SET"/>
    <property type="match status" value="1"/>
</dbReference>
<evidence type="ECO:0000259" key="12">
    <source>
        <dbReference type="PROSITE" id="PS50868"/>
    </source>
</evidence>
<dbReference type="Pfam" id="PF00856">
    <property type="entry name" value="SET"/>
    <property type="match status" value="1"/>
</dbReference>
<evidence type="ECO:0000256" key="8">
    <source>
        <dbReference type="ARBA" id="ARBA00047571"/>
    </source>
</evidence>
<keyword evidence="13" id="KW-1185">Reference proteome</keyword>
<comment type="catalytic activity">
    <reaction evidence="9">
        <text>N(6)-methyl-L-lysyl(4)-[histone H3] + S-adenosyl-L-methionine = N(6),N(6)-dimethyl-L-lysyl(4)-[histone H3] + S-adenosyl-L-homocysteine + H(+)</text>
        <dbReference type="Rhea" id="RHEA:60268"/>
        <dbReference type="Rhea" id="RHEA-COMP:15540"/>
        <dbReference type="Rhea" id="RHEA-COMP:15543"/>
        <dbReference type="ChEBI" id="CHEBI:15378"/>
        <dbReference type="ChEBI" id="CHEBI:57856"/>
        <dbReference type="ChEBI" id="CHEBI:59789"/>
        <dbReference type="ChEBI" id="CHEBI:61929"/>
        <dbReference type="ChEBI" id="CHEBI:61976"/>
    </reaction>
</comment>
<evidence type="ECO:0000256" key="4">
    <source>
        <dbReference type="ARBA" id="ARBA00022679"/>
    </source>
</evidence>
<dbReference type="SMART" id="SM00508">
    <property type="entry name" value="PostSET"/>
    <property type="match status" value="1"/>
</dbReference>
<proteinExistence type="predicted"/>
<evidence type="ECO:0000259" key="11">
    <source>
        <dbReference type="PROSITE" id="PS50280"/>
    </source>
</evidence>
<dbReference type="AlphaFoldDB" id="A0A915KTV0"/>
<sequence length="290" mass="33523">MVGFPSSSIGNCSSVQRLATFKIGNCSESPHEILRFYADRLANVQKEISTTTGNHFQEKKFKAVRCTPKQKHDIQCLTDVKPSTSVEISESKKDANCARHRPYDGMRKEKDWFSFYAHKCRNPVPKRCGIPNCGSTTPEYNRSLYRWISKAPLLYCKRSGVHKVGIFAGQRIERGQFVAEYVGQIIRNCLLDRKEKHYRDKNLGTYMFKLDDNFTIDSTSYGCIARFINHSCEPNCYAKIIEYVGQKRIVLGALRQIQKDEELFYDYKMPKERDKIPCLCGTKSCRKYLN</sequence>
<dbReference type="GO" id="GO:0032259">
    <property type="term" value="P:methylation"/>
    <property type="evidence" value="ECO:0007669"/>
    <property type="project" value="UniProtKB-KW"/>
</dbReference>
<evidence type="ECO:0000256" key="6">
    <source>
        <dbReference type="ARBA" id="ARBA00022853"/>
    </source>
</evidence>
<dbReference type="WBParaSite" id="nRc.2.0.1.t41557-RA">
    <property type="protein sequence ID" value="nRc.2.0.1.t41557-RA"/>
    <property type="gene ID" value="nRc.2.0.1.g41557"/>
</dbReference>
<dbReference type="Proteomes" id="UP000887565">
    <property type="component" value="Unplaced"/>
</dbReference>
<feature type="domain" description="Post-SET" evidence="12">
    <location>
        <begin position="274"/>
        <end position="290"/>
    </location>
</feature>
<evidence type="ECO:0000256" key="1">
    <source>
        <dbReference type="ARBA" id="ARBA00004123"/>
    </source>
</evidence>
<evidence type="ECO:0000313" key="13">
    <source>
        <dbReference type="Proteomes" id="UP000887565"/>
    </source>
</evidence>
<dbReference type="PROSITE" id="PS50868">
    <property type="entry name" value="POST_SET"/>
    <property type="match status" value="1"/>
</dbReference>
<keyword evidence="6" id="KW-0156">Chromatin regulator</keyword>
<keyword evidence="4" id="KW-0808">Transferase</keyword>
<evidence type="ECO:0000256" key="7">
    <source>
        <dbReference type="ARBA" id="ARBA00023242"/>
    </source>
</evidence>
<dbReference type="InterPro" id="IPR001214">
    <property type="entry name" value="SET_dom"/>
</dbReference>
<dbReference type="EC" id="2.1.1.354" evidence="2"/>
<accession>A0A915KTV0</accession>
<keyword evidence="3" id="KW-0489">Methyltransferase</keyword>
<keyword evidence="7" id="KW-0539">Nucleus</keyword>
<dbReference type="GO" id="GO:0048188">
    <property type="term" value="C:Set1C/COMPASS complex"/>
    <property type="evidence" value="ECO:0007669"/>
    <property type="project" value="TreeGrafter"/>
</dbReference>
<evidence type="ECO:0000256" key="2">
    <source>
        <dbReference type="ARBA" id="ARBA00012182"/>
    </source>
</evidence>
<name>A0A915KTV0_ROMCU</name>
<reference evidence="14" key="1">
    <citation type="submission" date="2022-11" db="UniProtKB">
        <authorList>
            <consortium name="WormBaseParasite"/>
        </authorList>
    </citation>
    <scope>IDENTIFICATION</scope>
</reference>
<comment type="subcellular location">
    <subcellularLocation>
        <location evidence="1">Nucleus</location>
    </subcellularLocation>
</comment>
<dbReference type="InterPro" id="IPR046341">
    <property type="entry name" value="SET_dom_sf"/>
</dbReference>
<feature type="domain" description="SET" evidence="11">
    <location>
        <begin position="152"/>
        <end position="268"/>
    </location>
</feature>
<evidence type="ECO:0000256" key="10">
    <source>
        <dbReference type="ARBA" id="ARBA00049129"/>
    </source>
</evidence>
<dbReference type="SUPFAM" id="SSF82199">
    <property type="entry name" value="SET domain"/>
    <property type="match status" value="1"/>
</dbReference>
<dbReference type="InterPro" id="IPR003616">
    <property type="entry name" value="Post-SET_dom"/>
</dbReference>
<dbReference type="PANTHER" id="PTHR45814">
    <property type="entry name" value="HISTONE-LYSINE N-METHYLTRANSFERASE SETD1"/>
    <property type="match status" value="1"/>
</dbReference>
<evidence type="ECO:0000256" key="9">
    <source>
        <dbReference type="ARBA" id="ARBA00047583"/>
    </source>
</evidence>
<dbReference type="SMART" id="SM00317">
    <property type="entry name" value="SET"/>
    <property type="match status" value="1"/>
</dbReference>
<dbReference type="GO" id="GO:0140999">
    <property type="term" value="F:histone H3K4 trimethyltransferase activity"/>
    <property type="evidence" value="ECO:0007669"/>
    <property type="project" value="UniProtKB-EC"/>
</dbReference>
<evidence type="ECO:0000313" key="14">
    <source>
        <dbReference type="WBParaSite" id="nRc.2.0.1.t41557-RA"/>
    </source>
</evidence>